<evidence type="ECO:0000313" key="5">
    <source>
        <dbReference type="Proteomes" id="UP000487350"/>
    </source>
</evidence>
<dbReference type="SUPFAM" id="SSF53448">
    <property type="entry name" value="Nucleotide-diphospho-sugar transferases"/>
    <property type="match status" value="1"/>
</dbReference>
<evidence type="ECO:0000259" key="2">
    <source>
        <dbReference type="Pfam" id="PF00535"/>
    </source>
</evidence>
<accession>A0A844B6X0</accession>
<dbReference type="Pfam" id="PF02709">
    <property type="entry name" value="Glyco_transf_7C"/>
    <property type="match status" value="1"/>
</dbReference>
<dbReference type="InterPro" id="IPR001173">
    <property type="entry name" value="Glyco_trans_2-like"/>
</dbReference>
<evidence type="ECO:0000313" key="4">
    <source>
        <dbReference type="EMBL" id="MRD48912.1"/>
    </source>
</evidence>
<dbReference type="AlphaFoldDB" id="A0A844B6X0"/>
<dbReference type="Gene3D" id="3.90.550.10">
    <property type="entry name" value="Spore Coat Polysaccharide Biosynthesis Protein SpsA, Chain A"/>
    <property type="match status" value="1"/>
</dbReference>
<comment type="caution">
    <text evidence="4">The sequence shown here is derived from an EMBL/GenBank/DDBJ whole genome shotgun (WGS) entry which is preliminary data.</text>
</comment>
<dbReference type="Proteomes" id="UP000487350">
    <property type="component" value="Unassembled WGS sequence"/>
</dbReference>
<dbReference type="OrthoDB" id="8885543at2"/>
<dbReference type="GO" id="GO:0016758">
    <property type="term" value="F:hexosyltransferase activity"/>
    <property type="evidence" value="ECO:0007669"/>
    <property type="project" value="UniProtKB-ARBA"/>
</dbReference>
<dbReference type="EMBL" id="WJBU01000016">
    <property type="protein sequence ID" value="MRD48912.1"/>
    <property type="molecule type" value="Genomic_DNA"/>
</dbReference>
<dbReference type="PANTHER" id="PTHR22916:SF3">
    <property type="entry name" value="UDP-GLCNAC:BETAGAL BETA-1,3-N-ACETYLGLUCOSAMINYLTRANSFERASE-LIKE PROTEIN 1"/>
    <property type="match status" value="1"/>
</dbReference>
<reference evidence="4 5" key="1">
    <citation type="submission" date="2019-11" db="EMBL/GenBank/DDBJ databases">
        <title>Caenimonas koreensis gen. nov., sp. nov., isolated from activated sludge.</title>
        <authorList>
            <person name="Seung H.R."/>
        </authorList>
    </citation>
    <scope>NUCLEOTIDE SEQUENCE [LARGE SCALE GENOMIC DNA]</scope>
    <source>
        <strain evidence="4 5">EMB320</strain>
    </source>
</reference>
<feature type="domain" description="Glycosyltransferase 2-like" evidence="2">
    <location>
        <begin position="32"/>
        <end position="142"/>
    </location>
</feature>
<evidence type="ECO:0000256" key="1">
    <source>
        <dbReference type="ARBA" id="ARBA00022679"/>
    </source>
</evidence>
<organism evidence="4 5">
    <name type="scientific">Caenimonas koreensis DSM 17982</name>
    <dbReference type="NCBI Taxonomy" id="1121255"/>
    <lineage>
        <taxon>Bacteria</taxon>
        <taxon>Pseudomonadati</taxon>
        <taxon>Pseudomonadota</taxon>
        <taxon>Betaproteobacteria</taxon>
        <taxon>Burkholderiales</taxon>
        <taxon>Comamonadaceae</taxon>
        <taxon>Caenimonas</taxon>
    </lineage>
</organism>
<dbReference type="RefSeq" id="WP_153586224.1">
    <property type="nucleotide sequence ID" value="NZ_WJBU01000016.1"/>
</dbReference>
<gene>
    <name evidence="4" type="ORF">GHT07_16615</name>
</gene>
<proteinExistence type="predicted"/>
<dbReference type="InterPro" id="IPR029044">
    <property type="entry name" value="Nucleotide-diphossugar_trans"/>
</dbReference>
<feature type="domain" description="Galactosyltransferase C-terminal" evidence="3">
    <location>
        <begin position="170"/>
        <end position="209"/>
    </location>
</feature>
<keyword evidence="1 4" id="KW-0808">Transferase</keyword>
<sequence length="288" mass="32328">MNDDALRPRLGPIGPTSIPPYLCRQEQRALVSFCITCKDRLIHLRQTLPRNLAWHQDDAEVEFVIVNYNSGDELQQWVQDECAAELASGRIVHYFNPEPTAFHASHAKNQAFRLARGSILCNLDADNFTGPGFAAYVREQLQALDFLSGGVIEGDRIVATNVRGVEGRNVVPRELFWALGGFDEQFSSWGYEDSNLSERMMALGLKGRLIEERYLSCIDHGDELRTRHFSNKVTGRNTGRAFGSCRDNYEIWLQKKAGGSVVCAPDRFGCGTVYRNFASEPLVLGLRP</sequence>
<dbReference type="Pfam" id="PF00535">
    <property type="entry name" value="Glycos_transf_2"/>
    <property type="match status" value="1"/>
</dbReference>
<evidence type="ECO:0000259" key="3">
    <source>
        <dbReference type="Pfam" id="PF02709"/>
    </source>
</evidence>
<name>A0A844B6X0_9BURK</name>
<protein>
    <submittedName>
        <fullName evidence="4">Glycosyltransferase</fullName>
    </submittedName>
</protein>
<dbReference type="InterPro" id="IPR027791">
    <property type="entry name" value="Galactosyl_T_C"/>
</dbReference>
<dbReference type="PANTHER" id="PTHR22916">
    <property type="entry name" value="GLYCOSYLTRANSFERASE"/>
    <property type="match status" value="1"/>
</dbReference>
<keyword evidence="5" id="KW-1185">Reference proteome</keyword>